<keyword evidence="1" id="KW-0472">Membrane</keyword>
<evidence type="ECO:0000313" key="4">
    <source>
        <dbReference type="Proteomes" id="UP000192491"/>
    </source>
</evidence>
<dbReference type="Pfam" id="PF13240">
    <property type="entry name" value="Zn_Ribbon_1"/>
    <property type="match status" value="1"/>
</dbReference>
<protein>
    <recommendedName>
        <fullName evidence="2">Zinc-ribbon domain-containing protein</fullName>
    </recommendedName>
</protein>
<gene>
    <name evidence="3" type="ORF">BWK73_03545</name>
</gene>
<evidence type="ECO:0000259" key="2">
    <source>
        <dbReference type="Pfam" id="PF13240"/>
    </source>
</evidence>
<sequence length="266" mass="28543">MGDTRFCPQCGALVLPEDAFCGECGAVLKAVRPEPEPPIQPVSPPPIQSVPPPPVKAVKRIVTALMVVGGVVLLLLLIVLALPSSNETAQPPLVVNEQGVDTFRYQHIRSADAGFKVAGVKGEVGFSMDIPAGWQRQEGTQEHELVFKSPDDTPELQMFLAVLAEPATKGHSAADVATTHLAELRDMAADAEVLEQAEILSRVGTGQRAVLRYIGPSDSPGKLMTEMVVFQHGKVIYRLELTAPEPLWHTAQQAMEQALASLEFGS</sequence>
<reference evidence="3 4" key="1">
    <citation type="submission" date="2017-01" db="EMBL/GenBank/DDBJ databases">
        <title>Novel large sulfur bacteria in the metagenomes of groundwater-fed chemosynthetic microbial mats in the Lake Huron basin.</title>
        <authorList>
            <person name="Sharrar A.M."/>
            <person name="Flood B.E."/>
            <person name="Bailey J.V."/>
            <person name="Jones D.S."/>
            <person name="Biddanda B."/>
            <person name="Ruberg S.A."/>
            <person name="Marcus D.N."/>
            <person name="Dick G.J."/>
        </authorList>
    </citation>
    <scope>NUCLEOTIDE SEQUENCE [LARGE SCALE GENOMIC DNA]</scope>
    <source>
        <strain evidence="3">A8</strain>
    </source>
</reference>
<proteinExistence type="predicted"/>
<dbReference type="Gene3D" id="3.40.1000.10">
    <property type="entry name" value="Mog1/PsbP, alpha/beta/alpha sandwich"/>
    <property type="match status" value="1"/>
</dbReference>
<feature type="transmembrane region" description="Helical" evidence="1">
    <location>
        <begin position="61"/>
        <end position="82"/>
    </location>
</feature>
<organism evidence="3 4">
    <name type="scientific">Thiothrix lacustris</name>
    <dbReference type="NCBI Taxonomy" id="525917"/>
    <lineage>
        <taxon>Bacteria</taxon>
        <taxon>Pseudomonadati</taxon>
        <taxon>Pseudomonadota</taxon>
        <taxon>Gammaproteobacteria</taxon>
        <taxon>Thiotrichales</taxon>
        <taxon>Thiotrichaceae</taxon>
        <taxon>Thiothrix</taxon>
    </lineage>
</organism>
<feature type="domain" description="Zinc-ribbon" evidence="2">
    <location>
        <begin position="6"/>
        <end position="28"/>
    </location>
</feature>
<keyword evidence="1" id="KW-0812">Transmembrane</keyword>
<evidence type="ECO:0000313" key="3">
    <source>
        <dbReference type="EMBL" id="OQX16485.1"/>
    </source>
</evidence>
<dbReference type="AlphaFoldDB" id="A0A1Y1QYB8"/>
<name>A0A1Y1QYB8_9GAMM</name>
<dbReference type="InterPro" id="IPR026870">
    <property type="entry name" value="Zinc_ribbon_dom"/>
</dbReference>
<keyword evidence="1" id="KW-1133">Transmembrane helix</keyword>
<evidence type="ECO:0000256" key="1">
    <source>
        <dbReference type="SAM" id="Phobius"/>
    </source>
</evidence>
<dbReference type="Proteomes" id="UP000192491">
    <property type="component" value="Unassembled WGS sequence"/>
</dbReference>
<comment type="caution">
    <text evidence="3">The sequence shown here is derived from an EMBL/GenBank/DDBJ whole genome shotgun (WGS) entry which is preliminary data.</text>
</comment>
<accession>A0A1Y1QYB8</accession>
<dbReference type="EMBL" id="MTEJ01000004">
    <property type="protein sequence ID" value="OQX16485.1"/>
    <property type="molecule type" value="Genomic_DNA"/>
</dbReference>